<dbReference type="EMBL" id="JARBJD010000054">
    <property type="protein sequence ID" value="KAK2956575.1"/>
    <property type="molecule type" value="Genomic_DNA"/>
</dbReference>
<accession>A0ABQ9XYM1</accession>
<organism evidence="1 2">
    <name type="scientific">Blattamonas nauphoetae</name>
    <dbReference type="NCBI Taxonomy" id="2049346"/>
    <lineage>
        <taxon>Eukaryota</taxon>
        <taxon>Metamonada</taxon>
        <taxon>Preaxostyla</taxon>
        <taxon>Oxymonadida</taxon>
        <taxon>Blattamonas</taxon>
    </lineage>
</organism>
<reference evidence="1 2" key="1">
    <citation type="journal article" date="2022" name="bioRxiv">
        <title>Genomics of Preaxostyla Flagellates Illuminates Evolutionary Transitions and the Path Towards Mitochondrial Loss.</title>
        <authorList>
            <person name="Novak L.V.F."/>
            <person name="Treitli S.C."/>
            <person name="Pyrih J."/>
            <person name="Halakuc P."/>
            <person name="Pipaliya S.V."/>
            <person name="Vacek V."/>
            <person name="Brzon O."/>
            <person name="Soukal P."/>
            <person name="Eme L."/>
            <person name="Dacks J.B."/>
            <person name="Karnkowska A."/>
            <person name="Elias M."/>
            <person name="Hampl V."/>
        </authorList>
    </citation>
    <scope>NUCLEOTIDE SEQUENCE [LARGE SCALE GENOMIC DNA]</scope>
    <source>
        <strain evidence="1">NAU3</strain>
        <tissue evidence="1">Gut</tissue>
    </source>
</reference>
<gene>
    <name evidence="1" type="ORF">BLNAU_8415</name>
</gene>
<sequence length="379" mass="42679">MVLWGMEIGLVPNGEADVIVAQNQFGTGIEPTLFACDLCRLWHHLIVCKNETDSLSPVSLDHPYTLLASPLSHLSQMKAIHLIKTTHAFHRNQTSMDLPRRLHFITHSIQPTLDDSLEGKALHFLESVILEEKASTDAFLGSFGRTIDLSLTDFVQSIVVLLSSASKTITTTTMKMLDRLITHCSARVHYALVQADLIPQIINTLNPRSLLFIEAVDIHAYLLFSISRSVWLATPHGLAELAAEHPIEQAVHETVFQRVLAPSEQTSEHFELFLTYFGQQTLFATRRILSHQSPSNITTLSFATLPKRDLDRTTHLGGFYGEDKRDRNVDEVVWLLDTVDEEVECPLLQISLRRPLLPFLRRSVLNTFLDSCLETSIVI</sequence>
<evidence type="ECO:0000313" key="1">
    <source>
        <dbReference type="EMBL" id="KAK2956575.1"/>
    </source>
</evidence>
<dbReference type="Proteomes" id="UP001281761">
    <property type="component" value="Unassembled WGS sequence"/>
</dbReference>
<proteinExistence type="predicted"/>
<evidence type="ECO:0000313" key="2">
    <source>
        <dbReference type="Proteomes" id="UP001281761"/>
    </source>
</evidence>
<name>A0ABQ9XYM1_9EUKA</name>
<protein>
    <submittedName>
        <fullName evidence="1">Uncharacterized protein</fullName>
    </submittedName>
</protein>
<keyword evidence="2" id="KW-1185">Reference proteome</keyword>
<comment type="caution">
    <text evidence="1">The sequence shown here is derived from an EMBL/GenBank/DDBJ whole genome shotgun (WGS) entry which is preliminary data.</text>
</comment>